<protein>
    <submittedName>
        <fullName evidence="3">Bifunctional 3-(3-hydroxy-phenyl)propionate/3-hydroxycinnamic acid hydroxylase</fullName>
        <ecNumber evidence="3">1.14.13.127</ecNumber>
    </submittedName>
</protein>
<dbReference type="EC" id="1.14.13.127" evidence="3"/>
<dbReference type="EMBL" id="JALIDZ010000009">
    <property type="protein sequence ID" value="MCT8973959.1"/>
    <property type="molecule type" value="Genomic_DNA"/>
</dbReference>
<dbReference type="Gene3D" id="3.30.70.2450">
    <property type="match status" value="1"/>
</dbReference>
<dbReference type="InterPro" id="IPR036188">
    <property type="entry name" value="FAD/NAD-bd_sf"/>
</dbReference>
<reference evidence="3 4" key="1">
    <citation type="submission" date="2022-04" db="EMBL/GenBank/DDBJ databases">
        <authorList>
            <person name="Ye Y.-Q."/>
            <person name="Du Z.-J."/>
        </authorList>
    </citation>
    <scope>NUCLEOTIDE SEQUENCE [LARGE SCALE GENOMIC DNA]</scope>
    <source>
        <strain evidence="3 4">A6E488</strain>
    </source>
</reference>
<evidence type="ECO:0000313" key="3">
    <source>
        <dbReference type="EMBL" id="MCT8973959.1"/>
    </source>
</evidence>
<dbReference type="GO" id="GO:0008688">
    <property type="term" value="F:3-(3-hydroxyphenyl)propionate hydroxylase activity"/>
    <property type="evidence" value="ECO:0007669"/>
    <property type="project" value="UniProtKB-EC"/>
</dbReference>
<dbReference type="RefSeq" id="WP_261617539.1">
    <property type="nucleotide sequence ID" value="NZ_JALIDZ010000009.1"/>
</dbReference>
<proteinExistence type="predicted"/>
<evidence type="ECO:0000256" key="1">
    <source>
        <dbReference type="ARBA" id="ARBA00023002"/>
    </source>
</evidence>
<evidence type="ECO:0000313" key="4">
    <source>
        <dbReference type="Proteomes" id="UP001320898"/>
    </source>
</evidence>
<gene>
    <name evidence="3" type="ORF">MUB46_18995</name>
</gene>
<evidence type="ECO:0000259" key="2">
    <source>
        <dbReference type="Pfam" id="PF01494"/>
    </source>
</evidence>
<dbReference type="PANTHER" id="PTHR43476:SF3">
    <property type="entry name" value="FAD-BINDING MONOOXYGENASE"/>
    <property type="match status" value="1"/>
</dbReference>
<dbReference type="SUPFAM" id="SSF51905">
    <property type="entry name" value="FAD/NAD(P)-binding domain"/>
    <property type="match status" value="1"/>
</dbReference>
<dbReference type="NCBIfam" id="NF004829">
    <property type="entry name" value="PRK06183.1-3"/>
    <property type="match status" value="1"/>
</dbReference>
<comment type="caution">
    <text evidence="3">The sequence shown here is derived from an EMBL/GenBank/DDBJ whole genome shotgun (WGS) entry which is preliminary data.</text>
</comment>
<dbReference type="PANTHER" id="PTHR43476">
    <property type="entry name" value="3-(3-HYDROXY-PHENYL)PROPIONATE/3-HYDROXYCINNAMIC ACID HYDROXYLASE"/>
    <property type="match status" value="1"/>
</dbReference>
<organism evidence="3 4">
    <name type="scientific">Microbaculum marinisediminis</name>
    <dbReference type="NCBI Taxonomy" id="2931392"/>
    <lineage>
        <taxon>Bacteria</taxon>
        <taxon>Pseudomonadati</taxon>
        <taxon>Pseudomonadota</taxon>
        <taxon>Alphaproteobacteria</taxon>
        <taxon>Hyphomicrobiales</taxon>
        <taxon>Tepidamorphaceae</taxon>
        <taxon>Microbaculum</taxon>
    </lineage>
</organism>
<dbReference type="Pfam" id="PF01494">
    <property type="entry name" value="FAD_binding_3"/>
    <property type="match status" value="1"/>
</dbReference>
<accession>A0AAW5R299</accession>
<name>A0AAW5R299_9HYPH</name>
<dbReference type="GO" id="GO:0071949">
    <property type="term" value="F:FAD binding"/>
    <property type="evidence" value="ECO:0007669"/>
    <property type="project" value="InterPro"/>
</dbReference>
<dbReference type="Proteomes" id="UP001320898">
    <property type="component" value="Unassembled WGS sequence"/>
</dbReference>
<dbReference type="InterPro" id="IPR050631">
    <property type="entry name" value="PheA/TfdB_FAD_monoxygenase"/>
</dbReference>
<keyword evidence="4" id="KW-1185">Reference proteome</keyword>
<dbReference type="NCBIfam" id="NF004831">
    <property type="entry name" value="PRK06183.1-5"/>
    <property type="match status" value="1"/>
</dbReference>
<keyword evidence="1 3" id="KW-0560">Oxidoreductase</keyword>
<feature type="domain" description="FAD-binding" evidence="2">
    <location>
        <begin position="12"/>
        <end position="348"/>
    </location>
</feature>
<dbReference type="Gene3D" id="3.50.50.60">
    <property type="entry name" value="FAD/NAD(P)-binding domain"/>
    <property type="match status" value="1"/>
</dbReference>
<sequence length="544" mass="59953">MAGRSKTSLPKKVDVAIVGAGPVGLTIANFLGARCVSTLVLEQRDELIDYPRGVGMDDECLRSFQAIGLADAVAANTTPDQKMRFVTMHGQILASIEPKTRVFGWPRRNSFIQPMVDRILYSGLDRFDSVTTVMGAEVTAFQDRGDSVSLDISHGGKTAQVEARWLVGCDGGRSMVRKELGIDFEGVTDSTRWVVIDLHDDPIGRPGSYLHCVPERPYVSIALPHGKRRVEFMVFDTEAEETLCSDEGVRKLLARVMPRPEDANVMRSRVYTHNARLARQFQKGRVFIAGDAAHLMPVWQGQGYNSGIRDATNLGWKLAMVAKGEAREALLDSYGVERRDHAKAMIDLSVTAGKIFSPTSKTVSWLRDKLGLLMNAIPPVKRYFVEMRFKPMPRYRDGVVMKTARGEVQGSATGKMFPQPNVLDADGARRRLDDVLGLDIAILSWGNDPQLFLKPEERERWSKLGARFFAIVPETQHGGFQGNILPGTEVLSDTDGALHEWFADQGGDGSVVFLRPDRFVAGIAGPQDVGQASNALLNAFHAVN</sequence>
<dbReference type="PRINTS" id="PR00420">
    <property type="entry name" value="RNGMNOXGNASE"/>
</dbReference>
<dbReference type="AlphaFoldDB" id="A0AAW5R299"/>
<dbReference type="InterPro" id="IPR002938">
    <property type="entry name" value="FAD-bd"/>
</dbReference>
<dbReference type="GO" id="GO:0019622">
    <property type="term" value="P:3-(3-hydroxy)phenylpropionate catabolic process"/>
    <property type="evidence" value="ECO:0007669"/>
    <property type="project" value="TreeGrafter"/>
</dbReference>